<accession>A0ABT0DMN3</accession>
<proteinExistence type="inferred from homology"/>
<protein>
    <submittedName>
        <fullName evidence="3">Type 1 glutamine amidotransferase</fullName>
    </submittedName>
</protein>
<dbReference type="PANTHER" id="PTHR42733:SF12">
    <property type="entry name" value="PROTEINASE"/>
    <property type="match status" value="1"/>
</dbReference>
<evidence type="ECO:0000313" key="3">
    <source>
        <dbReference type="EMBL" id="MCK0208537.1"/>
    </source>
</evidence>
<reference evidence="3 4" key="1">
    <citation type="submission" date="2022-04" db="EMBL/GenBank/DDBJ databases">
        <authorList>
            <person name="Grouzdev D.S."/>
            <person name="Pantiukh K.S."/>
            <person name="Krutkina M.S."/>
        </authorList>
    </citation>
    <scope>NUCLEOTIDE SEQUENCE [LARGE SCALE GENOMIC DNA]</scope>
    <source>
        <strain evidence="3 4">Jip08</strain>
    </source>
</reference>
<dbReference type="CDD" id="cd03134">
    <property type="entry name" value="GATase1_PfpI_like"/>
    <property type="match status" value="1"/>
</dbReference>
<dbReference type="Pfam" id="PF01965">
    <property type="entry name" value="DJ-1_PfpI"/>
    <property type="match status" value="1"/>
</dbReference>
<sequence length="187" mass="20056">MPTITDARVLIIAADGFEQSELMVPLKELRAAGARVEVASPDGKAIRGWKDKNWGETLEADAALASVRPENYDALVIPGGQMNPDVLRADKDAMAIVRAFLDGGKVVAAICHGPWLLVEADAVRGRTVTSYASIRTDVINAGGKWVDRDVAADQGIITSRSPADLKAFVGKIVEEIGEGRHERRKVA</sequence>
<dbReference type="NCBIfam" id="TIGR01382">
    <property type="entry name" value="PfpI"/>
    <property type="match status" value="1"/>
</dbReference>
<organism evidence="3 4">
    <name type="scientific">Ancylobacter koreensis</name>
    <dbReference type="NCBI Taxonomy" id="266121"/>
    <lineage>
        <taxon>Bacteria</taxon>
        <taxon>Pseudomonadati</taxon>
        <taxon>Pseudomonadota</taxon>
        <taxon>Alphaproteobacteria</taxon>
        <taxon>Hyphomicrobiales</taxon>
        <taxon>Xanthobacteraceae</taxon>
        <taxon>Ancylobacter</taxon>
    </lineage>
</organism>
<dbReference type="InterPro" id="IPR029062">
    <property type="entry name" value="Class_I_gatase-like"/>
</dbReference>
<dbReference type="SUPFAM" id="SSF52317">
    <property type="entry name" value="Class I glutamine amidotransferase-like"/>
    <property type="match status" value="1"/>
</dbReference>
<dbReference type="InterPro" id="IPR002818">
    <property type="entry name" value="DJ-1/PfpI"/>
</dbReference>
<dbReference type="Gene3D" id="3.40.50.880">
    <property type="match status" value="1"/>
</dbReference>
<gene>
    <name evidence="3" type="ORF">MWN33_10890</name>
</gene>
<dbReference type="PROSITE" id="PS51276">
    <property type="entry name" value="PEPTIDASE_C56_PFPI"/>
    <property type="match status" value="1"/>
</dbReference>
<dbReference type="RefSeq" id="WP_247200525.1">
    <property type="nucleotide sequence ID" value="NZ_JALKCG010000003.1"/>
</dbReference>
<dbReference type="Proteomes" id="UP001202867">
    <property type="component" value="Unassembled WGS sequence"/>
</dbReference>
<comment type="caution">
    <text evidence="3">The sequence shown here is derived from an EMBL/GenBank/DDBJ whole genome shotgun (WGS) entry which is preliminary data.</text>
</comment>
<feature type="domain" description="DJ-1/PfpI" evidence="2">
    <location>
        <begin position="8"/>
        <end position="175"/>
    </location>
</feature>
<reference evidence="4" key="2">
    <citation type="submission" date="2023-07" db="EMBL/GenBank/DDBJ databases">
        <title>Ancylobacter moscoviensis sp. nov., facultatively methylotrophic bacteria from activated sludge and the reclassification of Starkeya novella (Starkey 1934) Kelly et al. 2000 as Ancylobacter novellus comb. nov., Starkeya koreensis Im et al. 2006 as Ancylobacter koreensis comb.nov., Angulomicrobium tetraedrale Vasil'eva et al. 1986 as Ancylobacter tetraedralis comb. nov., Angulomicrobium amanitiforme Fritz et al. 2004 as Ancylobacter amanitiformis comb. nov. and Methylorhabdus multivorans Doronina et al. 1996 as Ancylobacter multivorans comb. nov. and emended description of the genus Ancylobacter.</title>
        <authorList>
            <person name="Doronina N."/>
            <person name="Chemodurova A."/>
            <person name="Grouzdev D."/>
            <person name="Koziaeva V."/>
            <person name="Shi W."/>
            <person name="Wu L."/>
            <person name="Kaparullina E."/>
        </authorList>
    </citation>
    <scope>NUCLEOTIDE SEQUENCE [LARGE SCALE GENOMIC DNA]</scope>
    <source>
        <strain evidence="4">Jip08</strain>
    </source>
</reference>
<evidence type="ECO:0000256" key="1">
    <source>
        <dbReference type="ARBA" id="ARBA00008542"/>
    </source>
</evidence>
<keyword evidence="4" id="KW-1185">Reference proteome</keyword>
<dbReference type="InterPro" id="IPR006286">
    <property type="entry name" value="C56_PfpI-like"/>
</dbReference>
<evidence type="ECO:0000313" key="4">
    <source>
        <dbReference type="Proteomes" id="UP001202867"/>
    </source>
</evidence>
<keyword evidence="3" id="KW-0315">Glutamine amidotransferase</keyword>
<comment type="similarity">
    <text evidence="1">Belongs to the peptidase C56 family.</text>
</comment>
<evidence type="ECO:0000259" key="2">
    <source>
        <dbReference type="Pfam" id="PF01965"/>
    </source>
</evidence>
<dbReference type="EMBL" id="JALKCG010000003">
    <property type="protein sequence ID" value="MCK0208537.1"/>
    <property type="molecule type" value="Genomic_DNA"/>
</dbReference>
<dbReference type="PANTHER" id="PTHR42733">
    <property type="entry name" value="DJ-1 PROTEIN"/>
    <property type="match status" value="1"/>
</dbReference>
<name>A0ABT0DMN3_9HYPH</name>